<comment type="cofactor">
    <cofactor evidence="1 5">
        <name>pyridoxal 5'-phosphate</name>
        <dbReference type="ChEBI" id="CHEBI:597326"/>
    </cofactor>
</comment>
<keyword evidence="3 5" id="KW-0663">Pyridoxal phosphate</keyword>
<dbReference type="PRINTS" id="PR00800">
    <property type="entry name" value="YHDCRBOXLASE"/>
</dbReference>
<reference evidence="7 8" key="1">
    <citation type="submission" date="2024-09" db="EMBL/GenBank/DDBJ databases">
        <authorList>
            <person name="Sun Q."/>
            <person name="Mori K."/>
        </authorList>
    </citation>
    <scope>NUCLEOTIDE SEQUENCE [LARGE SCALE GENOMIC DNA]</scope>
    <source>
        <strain evidence="7 8">JCM 3307</strain>
    </source>
</reference>
<sequence length="495" mass="51361">MTTEWTAEELRATGYRAVDLVVEHLTRLPGGPVFQPVPPGVVQTFEAEGVPRAGAPVAAVLEEFATRVEPWPFGNGHPRFFGWVNPPPHPLGVFAELLAAAMNPSVAGGNHAAVHVERQVVRWFAELAGFPPDATGLLVSGGSAATLTALAVARHRATPAPAPAPDSVSAPVRPTTATRAGAVGGDHAGAGAGSGGTLYVGVEGHVSIRKAARLLGIGDANVRVVASDGADRMSARALRAAIREDLRAGRAPLAVVATAGTVNTGAVDDIDAIAGVCAEFGVWLHVDAAYGGPAVLLLDGHGEARAGIARADSVGLDPHKWLYAPVGAGLVLLRDPAAARAAFSLVPDYLRTDGDVDGVGGPVWFSEIGFDQTRPFRALKVWMLLKHLGLDGYRARIEHDLAVAARIAERVAAAPELELLAHGLSVVCFRVRADDDTNRRVLRAVQLGGTAFLSGTTVGAAFALRACVVNPRSSPADADTLVAAVRHAWREQTAA</sequence>
<dbReference type="InterPro" id="IPR015421">
    <property type="entry name" value="PyrdxlP-dep_Trfase_major"/>
</dbReference>
<proteinExistence type="inferred from homology"/>
<dbReference type="Proteomes" id="UP001589608">
    <property type="component" value="Unassembled WGS sequence"/>
</dbReference>
<protein>
    <submittedName>
        <fullName evidence="7">Pyridoxal phosphate-dependent decarboxylase family protein</fullName>
    </submittedName>
</protein>
<comment type="caution">
    <text evidence="7">The sequence shown here is derived from an EMBL/GenBank/DDBJ whole genome shotgun (WGS) entry which is preliminary data.</text>
</comment>
<evidence type="ECO:0000256" key="4">
    <source>
        <dbReference type="ARBA" id="ARBA00023239"/>
    </source>
</evidence>
<dbReference type="PROSITE" id="PS00392">
    <property type="entry name" value="DDC_GAD_HDC_YDC"/>
    <property type="match status" value="1"/>
</dbReference>
<dbReference type="Pfam" id="PF00282">
    <property type="entry name" value="Pyridoxal_deC"/>
    <property type="match status" value="1"/>
</dbReference>
<accession>A0ABV5MJB3</accession>
<evidence type="ECO:0000256" key="6">
    <source>
        <dbReference type="SAM" id="MobiDB-lite"/>
    </source>
</evidence>
<feature type="compositionally biased region" description="Low complexity" evidence="6">
    <location>
        <begin position="165"/>
        <end position="174"/>
    </location>
</feature>
<evidence type="ECO:0000256" key="2">
    <source>
        <dbReference type="ARBA" id="ARBA00022793"/>
    </source>
</evidence>
<keyword evidence="2" id="KW-0210">Decarboxylase</keyword>
<organism evidence="7 8">
    <name type="scientific">Dactylosporangium vinaceum</name>
    <dbReference type="NCBI Taxonomy" id="53362"/>
    <lineage>
        <taxon>Bacteria</taxon>
        <taxon>Bacillati</taxon>
        <taxon>Actinomycetota</taxon>
        <taxon>Actinomycetes</taxon>
        <taxon>Micromonosporales</taxon>
        <taxon>Micromonosporaceae</taxon>
        <taxon>Dactylosporangium</taxon>
    </lineage>
</organism>
<dbReference type="InterPro" id="IPR021115">
    <property type="entry name" value="Pyridoxal-P_BS"/>
</dbReference>
<feature type="region of interest" description="Disordered" evidence="6">
    <location>
        <begin position="158"/>
        <end position="187"/>
    </location>
</feature>
<dbReference type="InterPro" id="IPR002129">
    <property type="entry name" value="PyrdxlP-dep_de-COase"/>
</dbReference>
<dbReference type="PANTHER" id="PTHR11999">
    <property type="entry name" value="GROUP II PYRIDOXAL-5-PHOSPHATE DECARBOXYLASE"/>
    <property type="match status" value="1"/>
</dbReference>
<dbReference type="PANTHER" id="PTHR11999:SF70">
    <property type="entry name" value="MIP05841P"/>
    <property type="match status" value="1"/>
</dbReference>
<dbReference type="RefSeq" id="WP_223093778.1">
    <property type="nucleotide sequence ID" value="NZ_CP061913.1"/>
</dbReference>
<evidence type="ECO:0000256" key="5">
    <source>
        <dbReference type="RuleBase" id="RU000382"/>
    </source>
</evidence>
<evidence type="ECO:0000256" key="1">
    <source>
        <dbReference type="ARBA" id="ARBA00001933"/>
    </source>
</evidence>
<evidence type="ECO:0000256" key="3">
    <source>
        <dbReference type="ARBA" id="ARBA00022898"/>
    </source>
</evidence>
<dbReference type="InterPro" id="IPR015424">
    <property type="entry name" value="PyrdxlP-dep_Trfase"/>
</dbReference>
<dbReference type="EMBL" id="JBHMCA010000060">
    <property type="protein sequence ID" value="MFB9448956.1"/>
    <property type="molecule type" value="Genomic_DNA"/>
</dbReference>
<dbReference type="InterPro" id="IPR010977">
    <property type="entry name" value="Aromatic_deC"/>
</dbReference>
<dbReference type="Gene3D" id="3.90.1150.170">
    <property type="match status" value="2"/>
</dbReference>
<dbReference type="Gene3D" id="3.40.640.10">
    <property type="entry name" value="Type I PLP-dependent aspartate aminotransferase-like (Major domain)"/>
    <property type="match status" value="1"/>
</dbReference>
<evidence type="ECO:0000313" key="8">
    <source>
        <dbReference type="Proteomes" id="UP001589608"/>
    </source>
</evidence>
<evidence type="ECO:0000313" key="7">
    <source>
        <dbReference type="EMBL" id="MFB9448956.1"/>
    </source>
</evidence>
<keyword evidence="4 5" id="KW-0456">Lyase</keyword>
<gene>
    <name evidence="7" type="ORF">ACFFTR_38270</name>
</gene>
<comment type="similarity">
    <text evidence="5">Belongs to the group II decarboxylase family.</text>
</comment>
<name>A0ABV5MJB3_9ACTN</name>
<keyword evidence="8" id="KW-1185">Reference proteome</keyword>
<dbReference type="SUPFAM" id="SSF53383">
    <property type="entry name" value="PLP-dependent transferases"/>
    <property type="match status" value="1"/>
</dbReference>